<protein>
    <submittedName>
        <fullName evidence="2">Uncharacterized protein</fullName>
    </submittedName>
</protein>
<accession>A0A3A8B1H2</accession>
<feature type="region of interest" description="Disordered" evidence="1">
    <location>
        <begin position="26"/>
        <end position="60"/>
    </location>
</feature>
<evidence type="ECO:0000256" key="1">
    <source>
        <dbReference type="SAM" id="MobiDB-lite"/>
    </source>
</evidence>
<dbReference type="EMBL" id="RAPE01000009">
    <property type="protein sequence ID" value="RKF12350.1"/>
    <property type="molecule type" value="Genomic_DNA"/>
</dbReference>
<dbReference type="AlphaFoldDB" id="A0A3A8B1H2"/>
<reference evidence="2 3" key="1">
    <citation type="submission" date="2018-09" db="EMBL/GenBank/DDBJ databases">
        <title>Roseovarius spongiae sp. nov., isolated from a marine sponge.</title>
        <authorList>
            <person name="Zhuang L."/>
            <person name="Luo L."/>
        </authorList>
    </citation>
    <scope>NUCLEOTIDE SEQUENCE [LARGE SCALE GENOMIC DNA]</scope>
    <source>
        <strain evidence="2 3">HN-E21</strain>
    </source>
</reference>
<name>A0A3A8B1H2_9RHOB</name>
<dbReference type="OrthoDB" id="8304384at2"/>
<proteinExistence type="predicted"/>
<gene>
    <name evidence="2" type="ORF">D6850_18625</name>
</gene>
<organism evidence="2 3">
    <name type="scientific">Roseovarius spongiae</name>
    <dbReference type="NCBI Taxonomy" id="2320272"/>
    <lineage>
        <taxon>Bacteria</taxon>
        <taxon>Pseudomonadati</taxon>
        <taxon>Pseudomonadota</taxon>
        <taxon>Alphaproteobacteria</taxon>
        <taxon>Rhodobacterales</taxon>
        <taxon>Roseobacteraceae</taxon>
        <taxon>Roseovarius</taxon>
    </lineage>
</organism>
<dbReference type="Proteomes" id="UP000281128">
    <property type="component" value="Unassembled WGS sequence"/>
</dbReference>
<evidence type="ECO:0000313" key="3">
    <source>
        <dbReference type="Proteomes" id="UP000281128"/>
    </source>
</evidence>
<keyword evidence="3" id="KW-1185">Reference proteome</keyword>
<sequence>MSAITIIDTAPLGALIRYTDGSPKLPARFTTRSQRERSLRAQPQPGVADRRYPGRGGARRPRRLQLILPKGKKLLNLFVQNDINDFATAVFLSHELIFLLRVAGFAGGGAGWFAPRYRPRSAVSISR</sequence>
<comment type="caution">
    <text evidence="2">The sequence shown here is derived from an EMBL/GenBank/DDBJ whole genome shotgun (WGS) entry which is preliminary data.</text>
</comment>
<evidence type="ECO:0000313" key="2">
    <source>
        <dbReference type="EMBL" id="RKF12350.1"/>
    </source>
</evidence>